<dbReference type="EMBL" id="JAQQKW010000001">
    <property type="protein sequence ID" value="MDC7692883.1"/>
    <property type="molecule type" value="Genomic_DNA"/>
</dbReference>
<organism evidence="1 2">
    <name type="scientific">Asticcacaulis currens</name>
    <dbReference type="NCBI Taxonomy" id="2984210"/>
    <lineage>
        <taxon>Bacteria</taxon>
        <taxon>Pseudomonadati</taxon>
        <taxon>Pseudomonadota</taxon>
        <taxon>Alphaproteobacteria</taxon>
        <taxon>Caulobacterales</taxon>
        <taxon>Caulobacteraceae</taxon>
        <taxon>Asticcacaulis</taxon>
    </lineage>
</organism>
<keyword evidence="2" id="KW-1185">Reference proteome</keyword>
<proteinExistence type="predicted"/>
<evidence type="ECO:0000313" key="2">
    <source>
        <dbReference type="Proteomes" id="UP001216595"/>
    </source>
</evidence>
<protein>
    <submittedName>
        <fullName evidence="1">Uncharacterized protein</fullName>
    </submittedName>
</protein>
<comment type="caution">
    <text evidence="1">The sequence shown here is derived from an EMBL/GenBank/DDBJ whole genome shotgun (WGS) entry which is preliminary data.</text>
</comment>
<evidence type="ECO:0000313" key="1">
    <source>
        <dbReference type="EMBL" id="MDC7692883.1"/>
    </source>
</evidence>
<gene>
    <name evidence="1" type="ORF">PQU94_01165</name>
</gene>
<dbReference type="Proteomes" id="UP001216595">
    <property type="component" value="Unassembled WGS sequence"/>
</dbReference>
<dbReference type="RefSeq" id="WP_272739668.1">
    <property type="nucleotide sequence ID" value="NZ_JAQQKW010000001.1"/>
</dbReference>
<accession>A0ABT5I9L4</accession>
<name>A0ABT5I9L4_9CAUL</name>
<reference evidence="1 2" key="1">
    <citation type="submission" date="2023-01" db="EMBL/GenBank/DDBJ databases">
        <title>Novel species of the genus Asticcacaulis isolated from rivers.</title>
        <authorList>
            <person name="Lu H."/>
        </authorList>
    </citation>
    <scope>NUCLEOTIDE SEQUENCE [LARGE SCALE GENOMIC DNA]</scope>
    <source>
        <strain evidence="1 2">DXS10W</strain>
    </source>
</reference>
<sequence length="77" mass="8618">MLYVPDTVMSAFQELLDDAITPAQCVSWLLSHYKGINPGPRTRFEISDTVISQVEDVLLGQTTVVEAVERLNRLGIR</sequence>